<reference evidence="2 3" key="1">
    <citation type="submission" date="2021-02" db="EMBL/GenBank/DDBJ databases">
        <title>De Novo genome assembly of isolated myxobacteria.</title>
        <authorList>
            <person name="Stevens D.C."/>
        </authorList>
    </citation>
    <scope>NUCLEOTIDE SEQUENCE [LARGE SCALE GENOMIC DNA]</scope>
    <source>
        <strain evidence="3">SCPEA02</strain>
    </source>
</reference>
<feature type="coiled-coil region" evidence="1">
    <location>
        <begin position="111"/>
        <end position="166"/>
    </location>
</feature>
<proteinExistence type="predicted"/>
<accession>A0ABX7NWB1</accession>
<organism evidence="2 3">
    <name type="scientific">Pyxidicoccus parkwayensis</name>
    <dbReference type="NCBI Taxonomy" id="2813578"/>
    <lineage>
        <taxon>Bacteria</taxon>
        <taxon>Pseudomonadati</taxon>
        <taxon>Myxococcota</taxon>
        <taxon>Myxococcia</taxon>
        <taxon>Myxococcales</taxon>
        <taxon>Cystobacterineae</taxon>
        <taxon>Myxococcaceae</taxon>
        <taxon>Pyxidicoccus</taxon>
    </lineage>
</organism>
<dbReference type="Proteomes" id="UP000662747">
    <property type="component" value="Chromosome"/>
</dbReference>
<gene>
    <name evidence="2" type="ORF">JY651_50555</name>
</gene>
<sequence length="528" mass="56130">MASGLIIPGVQVTVVKEVLPQQLAPSGVLGLIGFTERAELTEQNELKVTRAGNWSRYVEVLGRGSAYSLPEARQALDNGVSELVISPLPPNAGATARAVHAGDETKAKAFRDLLTKEVRDATAAADDAKKKWDALKAGTGTDATELKAAEDRYTAAKARQDAATAAQTAGSDISNDKAGVPFAARAPGPWANGLVVRVSYRDNIDQSLSFDVQVLRRVAGREEILEVYRSQALASLTATLRGSSFVKVDETKAVGWPKAGESTLAGGQDASVADYAAALDRLRDEADVDMVLAAVQDFSDLTRVTRIYGAVISHCNALSDECKGRIGFGQVPRTGASDTHAQLASNLVSDRFVLVAPNGVVGAVTGLVGNLPYFHSPTFKRVSGLGDLPPISTEDQKALLRGNVVPVVLERGRGTIVLRGLTTDGDQINVRRVADRAVRMLKMIGDLFIGLLNNADGRTALKQKLVEALVQMEKDGAIVPSTDGKDPAFKVEVYSSQADFALGIVRVNMAVRPVRAIDYIYATITVQV</sequence>
<dbReference type="EMBL" id="CP071090">
    <property type="protein sequence ID" value="QSQ23231.1"/>
    <property type="molecule type" value="Genomic_DNA"/>
</dbReference>
<protein>
    <submittedName>
        <fullName evidence="2">Phage tail sheath protein</fullName>
    </submittedName>
</protein>
<dbReference type="RefSeq" id="WP_206724806.1">
    <property type="nucleotide sequence ID" value="NZ_CP071090.1"/>
</dbReference>
<dbReference type="Gene3D" id="3.10.450.690">
    <property type="match status" value="1"/>
</dbReference>
<evidence type="ECO:0000256" key="1">
    <source>
        <dbReference type="SAM" id="Coils"/>
    </source>
</evidence>
<keyword evidence="3" id="KW-1185">Reference proteome</keyword>
<evidence type="ECO:0000313" key="3">
    <source>
        <dbReference type="Proteomes" id="UP000662747"/>
    </source>
</evidence>
<evidence type="ECO:0000313" key="2">
    <source>
        <dbReference type="EMBL" id="QSQ23231.1"/>
    </source>
</evidence>
<keyword evidence="1" id="KW-0175">Coiled coil</keyword>
<name>A0ABX7NWB1_9BACT</name>